<evidence type="ECO:0000259" key="2">
    <source>
        <dbReference type="SMART" id="SM00156"/>
    </source>
</evidence>
<sequence>MLRKSQIKSTITNSIEQNLQNVQDATSIATNITQLIAPPNIFQIPGVYVAFIFDDVESIMTGARWTEVMRAIDRSATPPVYDRAAVIKMGGQNAADKALQYGLHYAMSYRAFFAIRKDETFLQLKIRVLHEIRHSSQARRWWRRHMGTPIPLYSKVTSQTFSNTDDKSKRGITSFLQTRALNSSPSSSVGQFTSDLVSTQTNRLNLFQTQDFSSLIPKDSRLAIGEALANHPERELEKFPVKATDIEDMTSFPVEPDLSDLESTSYYSSDYVEDPIVRNKEKETDDQQYKNKKNVKKRYKRKQKNIRYCQHYDPVMSERRTSRMQPEDFICYTVRIKRPDKKLTSTDRNGVSSTSNKPAPTPGPPYNSKRNVVETELFPAFSPFASTHQLPPPPIVDPQLLGAQTPHQPSFPPLRSQSSASYSQFRSSQQPHEYSSFVGIDDYYKPLRYGQNTYNDTAPIICNDNESLIKKLSDLFEEGRRLFQNAGNERKQRNRLLLDQQSEQNEYKFEELNKKELFQVNNEIKIPETTDIPLLVICVPGKIHVFDVQDNTKDIIRKKDKIKNKKKEKEKPMKIMEKDEDDQTVSNDDNLDLRGQMYVVMMQGRRLINQIIVPKEMPFVTSLRLLTLSIYPSLQAVRDMHQSIVAHDSLGKQQLTIINPADDYEPQLEPVYQPQEEEEQINEDNEIDSDEEERIFIKRRRSRRQELQQQYNNKYDNVYSSEVEPYTSIWEMWGIGKERFVGGRILHENRRINSEEVRELTDQEITPNTNIFTPKTKIQQISNKENKLKSRKDSHLSRKQIRRQQAEQDLSLVEQGRLKKLANIAEWEGTGGGPGSGGALLQTSIHMSVAHVGEHDELLENTVGNFAEDILDLENRLKLKLHKLRENFIEQNNIIDKRSPSPNTPQANEASSSSLIQSFYGNRLFSPSISFGPNSNYLQYAQPSPSLTSGLQQQMTSALRGVAFNNANIQRENLDYIDFQNDDLDEINQLLDSIDGAGRSTRFNQQRQTNNVFNPRTTSPSPQIPILSDSQQIGTNNSNLLQPPQTMLPQQRASFFTSPFTSPSISLPQAQAPQFTNPQQPSLFTIPSPQYYQPQSTQYTESNLLHPPPPPSSQSGFLEGEAGINKIMQSKQDDVRNSMRKRIKQWISGQIKKLIGTDQRQSFNIPDDVMQHDGSITQSILPLTIQTSHITQLIQRSSSIQTDAQQRGPERENDSVVESVNNQASPFVAEKLKSVSRHIQMSLCRALLRLLKFRLTIQDIKVNDRPDNINYQLTGTGNEDEEEGVIFDCADAAETWNKKEENIDNSVDQQNSKANRLRRHPLSQSFRSKQSVFRLVEQMEEALDTTQTLTNHIWKQKEEIREQQQPKQQQQQNQERMEIQQQENAAPFGGGGMWSHRWGKFYQLNDTDQNSLELASNQQKQQQGLNSSLPLRNGVSPQINVTKQISLLHLHPKQGRQLTQIDDKKLRYFMLKCLPELPIFQQQLKGLYEFGTLRIQNNNSPFPFILRPFVPPHAPLIPCNHKCGISGTVSQSSSNATPVGYIFGPSNGVIPQQFDIPPELLNQFKNQQFGQQLFNSPQIVLKNQQIYQLQRIQQDIQLPQPLYVLNGAAWDNYNRRSRVYFSCSEPTATFGMNDQVFDPRFPVFRYGQFASLTKLSGLRSTTLLQNIIPIQLPSSLPDVELRQQQIIQSREQLNQDRQHGKENVDELDNIAGIVNFEEVIHLKNEMRRAIDCQPMDIEPLFEKEDLTRFVQYAFNYYEIVEKRAQHIDIDIHFGAKPKRKRNRNINNFDDSQQMQQILSENISEQMNQSNNNDDIGDEDIDDIDIIDDSNISSNIHNKQGLLIVGDIHGNFKSLLKILEIADDVLLRNDGSRGKVAFLGDYIDRGLYGIECVVLILAYKLAFPNRVVLVRGNHDSCYSQSHCWRFNLRTHIIIITNGVFIQLCLPQQILSQACQFHVLLHYSTTITLTITISTQLL</sequence>
<name>A0A5J4X0I8_9EUKA</name>
<feature type="region of interest" description="Disordered" evidence="1">
    <location>
        <begin position="388"/>
        <end position="428"/>
    </location>
</feature>
<dbReference type="InterPro" id="IPR006186">
    <property type="entry name" value="Ser/Thr-sp_prot-phosphatase"/>
</dbReference>
<feature type="compositionally biased region" description="Low complexity" evidence="1">
    <location>
        <begin position="416"/>
        <end position="428"/>
    </location>
</feature>
<dbReference type="Pfam" id="PF00149">
    <property type="entry name" value="Metallophos"/>
    <property type="match status" value="1"/>
</dbReference>
<organism evidence="3 4">
    <name type="scientific">Streblomastix strix</name>
    <dbReference type="NCBI Taxonomy" id="222440"/>
    <lineage>
        <taxon>Eukaryota</taxon>
        <taxon>Metamonada</taxon>
        <taxon>Preaxostyla</taxon>
        <taxon>Oxymonadida</taxon>
        <taxon>Streblomastigidae</taxon>
        <taxon>Streblomastix</taxon>
    </lineage>
</organism>
<dbReference type="Gene3D" id="3.60.21.10">
    <property type="match status" value="1"/>
</dbReference>
<feature type="compositionally biased region" description="Low complexity" evidence="1">
    <location>
        <begin position="1365"/>
        <end position="1378"/>
    </location>
</feature>
<comment type="caution">
    <text evidence="3">The sequence shown here is derived from an EMBL/GenBank/DDBJ whole genome shotgun (WGS) entry which is preliminary data.</text>
</comment>
<feature type="region of interest" description="Disordered" evidence="1">
    <location>
        <begin position="1196"/>
        <end position="1218"/>
    </location>
</feature>
<dbReference type="InterPro" id="IPR043360">
    <property type="entry name" value="PP2B"/>
</dbReference>
<dbReference type="GO" id="GO:0097720">
    <property type="term" value="P:calcineurin-mediated signaling"/>
    <property type="evidence" value="ECO:0007669"/>
    <property type="project" value="InterPro"/>
</dbReference>
<dbReference type="Proteomes" id="UP000324800">
    <property type="component" value="Unassembled WGS sequence"/>
</dbReference>
<evidence type="ECO:0000313" key="4">
    <source>
        <dbReference type="Proteomes" id="UP000324800"/>
    </source>
</evidence>
<feature type="region of interest" description="Disordered" evidence="1">
    <location>
        <begin position="782"/>
        <end position="807"/>
    </location>
</feature>
<feature type="domain" description="Serine/threonine specific protein phosphatases" evidence="2">
    <location>
        <begin position="1815"/>
        <end position="1976"/>
    </location>
</feature>
<dbReference type="GO" id="GO:0033192">
    <property type="term" value="F:calmodulin-dependent protein phosphatase activity"/>
    <property type="evidence" value="ECO:0007669"/>
    <property type="project" value="InterPro"/>
</dbReference>
<dbReference type="SMART" id="SM00156">
    <property type="entry name" value="PP2Ac"/>
    <property type="match status" value="1"/>
</dbReference>
<evidence type="ECO:0000313" key="3">
    <source>
        <dbReference type="EMBL" id="KAA6400878.1"/>
    </source>
</evidence>
<dbReference type="EMBL" id="SNRW01000485">
    <property type="protein sequence ID" value="KAA6400878.1"/>
    <property type="molecule type" value="Genomic_DNA"/>
</dbReference>
<dbReference type="InterPro" id="IPR029052">
    <property type="entry name" value="Metallo-depent_PP-like"/>
</dbReference>
<gene>
    <name evidence="3" type="ORF">EZS28_003599</name>
</gene>
<feature type="region of interest" description="Disordered" evidence="1">
    <location>
        <begin position="1300"/>
        <end position="1321"/>
    </location>
</feature>
<dbReference type="InterPro" id="IPR004843">
    <property type="entry name" value="Calcineurin-like_PHP"/>
</dbReference>
<dbReference type="PANTHER" id="PTHR45673">
    <property type="entry name" value="SERINE/THREONINE-PROTEIN PHOSPHATASE 2B CATALYTIC SUBUNIT 1-RELATED"/>
    <property type="match status" value="1"/>
</dbReference>
<feature type="compositionally biased region" description="Polar residues" evidence="1">
    <location>
        <begin position="1304"/>
        <end position="1314"/>
    </location>
</feature>
<feature type="compositionally biased region" description="Basic and acidic residues" evidence="1">
    <location>
        <begin position="784"/>
        <end position="796"/>
    </location>
</feature>
<dbReference type="SUPFAM" id="SSF56300">
    <property type="entry name" value="Metallo-dependent phosphatases"/>
    <property type="match status" value="1"/>
</dbReference>
<feature type="compositionally biased region" description="Basic residues" evidence="1">
    <location>
        <begin position="290"/>
        <end position="300"/>
    </location>
</feature>
<feature type="region of interest" description="Disordered" evidence="1">
    <location>
        <begin position="281"/>
        <end position="300"/>
    </location>
</feature>
<dbReference type="PRINTS" id="PR00114">
    <property type="entry name" value="STPHPHTASE"/>
</dbReference>
<feature type="region of interest" description="Disordered" evidence="1">
    <location>
        <begin position="341"/>
        <end position="370"/>
    </location>
</feature>
<feature type="compositionally biased region" description="Polar residues" evidence="1">
    <location>
        <begin position="1196"/>
        <end position="1205"/>
    </location>
</feature>
<feature type="region of interest" description="Disordered" evidence="1">
    <location>
        <begin position="1359"/>
        <end position="1378"/>
    </location>
</feature>
<proteinExistence type="predicted"/>
<reference evidence="3 4" key="1">
    <citation type="submission" date="2019-03" db="EMBL/GenBank/DDBJ databases">
        <title>Single cell metagenomics reveals metabolic interactions within the superorganism composed of flagellate Streblomastix strix and complex community of Bacteroidetes bacteria on its surface.</title>
        <authorList>
            <person name="Treitli S.C."/>
            <person name="Kolisko M."/>
            <person name="Husnik F."/>
            <person name="Keeling P."/>
            <person name="Hampl V."/>
        </authorList>
    </citation>
    <scope>NUCLEOTIDE SEQUENCE [LARGE SCALE GENOMIC DNA]</scope>
    <source>
        <strain evidence="3">ST1C</strain>
    </source>
</reference>
<evidence type="ECO:0000256" key="1">
    <source>
        <dbReference type="SAM" id="MobiDB-lite"/>
    </source>
</evidence>
<accession>A0A5J4X0I8</accession>
<dbReference type="CDD" id="cd00144">
    <property type="entry name" value="MPP_PPP_family"/>
    <property type="match status" value="1"/>
</dbReference>
<feature type="compositionally biased region" description="Polar residues" evidence="1">
    <location>
        <begin position="346"/>
        <end position="358"/>
    </location>
</feature>
<protein>
    <recommendedName>
        <fullName evidence="2">Serine/threonine specific protein phosphatases domain-containing protein</fullName>
    </recommendedName>
</protein>